<dbReference type="Gene3D" id="3.10.10.10">
    <property type="entry name" value="HIV Type 1 Reverse Transcriptase, subunit A, domain 1"/>
    <property type="match status" value="1"/>
</dbReference>
<dbReference type="FunFam" id="3.10.20.370:FF:000001">
    <property type="entry name" value="Retrovirus-related Pol polyprotein from transposon 17.6-like protein"/>
    <property type="match status" value="1"/>
</dbReference>
<evidence type="ECO:0000259" key="10">
    <source>
        <dbReference type="PROSITE" id="PS50878"/>
    </source>
</evidence>
<dbReference type="InterPro" id="IPR021109">
    <property type="entry name" value="Peptidase_aspartic_dom_sf"/>
</dbReference>
<dbReference type="Pfam" id="PF08284">
    <property type="entry name" value="RVP_2"/>
    <property type="match status" value="1"/>
</dbReference>
<keyword evidence="4" id="KW-0540">Nuclease</keyword>
<keyword evidence="3" id="KW-0548">Nucleotidyltransferase</keyword>
<keyword evidence="7" id="KW-0695">RNA-directed DNA polymerase</keyword>
<dbReference type="GO" id="GO:0003964">
    <property type="term" value="F:RNA-directed DNA polymerase activity"/>
    <property type="evidence" value="ECO:0007669"/>
    <property type="project" value="UniProtKB-KW"/>
</dbReference>
<accession>A0A2N9I3D6</accession>
<dbReference type="GO" id="GO:0008270">
    <property type="term" value="F:zinc ion binding"/>
    <property type="evidence" value="ECO:0007669"/>
    <property type="project" value="InterPro"/>
</dbReference>
<dbReference type="CDD" id="cd01647">
    <property type="entry name" value="RT_LTR"/>
    <property type="match status" value="1"/>
</dbReference>
<protein>
    <recommendedName>
        <fullName evidence="10">Reverse transcriptase domain-containing protein</fullName>
    </recommendedName>
</protein>
<evidence type="ECO:0000256" key="2">
    <source>
        <dbReference type="ARBA" id="ARBA00022679"/>
    </source>
</evidence>
<keyword evidence="6" id="KW-0378">Hydrolase</keyword>
<dbReference type="InterPro" id="IPR043502">
    <property type="entry name" value="DNA/RNA_pol_sf"/>
</dbReference>
<dbReference type="GO" id="GO:0003676">
    <property type="term" value="F:nucleic acid binding"/>
    <property type="evidence" value="ECO:0007669"/>
    <property type="project" value="InterPro"/>
</dbReference>
<dbReference type="GO" id="GO:0004519">
    <property type="term" value="F:endonuclease activity"/>
    <property type="evidence" value="ECO:0007669"/>
    <property type="project" value="UniProtKB-KW"/>
</dbReference>
<sequence>MPPAKKQRKLKNIDKVGTTPPNTGPYRDRERSATPVINEVNEVDEVANKIYARLAQAARHENWLLKMEKLLKVLHCTDSQKMEYATFALEGPAERWWVGTEVLLKEELGENDHITWDKFKEVFNETYFPEVKGLNDKIRPHILAAGVNTLSETVKRAMRLEEDFKYNHGSDESGKKQWSSGSHHGKGQGQKFKKGFFKKFDNRKQSFVHDKSASSHSSEKKPCPLCGMSHEGQPCAIKLCYTCKQPRHFARVCPTTKGSGFSSSPQTQKSDASVKRVQGRVYALTTQNAQATDTVVTGSYQQDLVLLGMHDFDVILGMNWLAAYHASVDCFEKKVVFRPPALRANRLLRKGCRGFLASVVDCKRRNWRSKIFPLCGNFRMFFLRIYLDYPRIVRLNFLSTSFLVLHLFLRHPYRMAPAELKELKGQLEEFLDKGFIRPSASPWGAPVLFVKKKDGSMRLCIDYRELNRVTIKNKYPLPRIDDLFNQLQGAQVFSKIDLRSGYHQLKIKSEDIPKTAFRTRYGHYEFLVMPFGLTNAPAVFMDLMNRVFHEYLDRFVIVFIDDILVYSKSLEEHEDHLRIVLQILRDKKLYAKLKKCEFWLNQVVFLGHVISKDGITVDPNKIEAVVSWDRPTNVSEVRSFLGLAGYYKRFVEGFSRITAPLTHLTRKNAKFEWKEECEKSFQELKQQLVTAPVLTIPSSSGGFVIYSDASYKGLGCVLMQHGQVVAYASRQLKNYEQNYPTHDLELAAVVFALKIWRHYLYGKANVVADALSRKSSGFSAGLLTTQKEIINDLERMGIEVVMGHSGAYLSSLSVQPTLIERIKLSQSGDSQLVKIMDEVRSGKKPMFNISDDGILKFGNRLCVPNDPSIKKDILEEAHRSSYSIHPGSTKMYRDLRETFWWNNMKREIAQFVEQCLTCQQVKVEHQRPSGLLQSLSIPEWKWEHISMDFVSGLSEIT</sequence>
<keyword evidence="1" id="KW-0645">Protease</keyword>
<dbReference type="InterPro" id="IPR043128">
    <property type="entry name" value="Rev_trsase/Diguanyl_cyclase"/>
</dbReference>
<dbReference type="InterPro" id="IPR041588">
    <property type="entry name" value="Integrase_H2C2"/>
</dbReference>
<keyword evidence="5" id="KW-0255">Endonuclease</keyword>
<dbReference type="InterPro" id="IPR050951">
    <property type="entry name" value="Retrovirus_Pol_polyprotein"/>
</dbReference>
<dbReference type="SMART" id="SM00343">
    <property type="entry name" value="ZnF_C2HC"/>
    <property type="match status" value="1"/>
</dbReference>
<dbReference type="Pfam" id="PF17921">
    <property type="entry name" value="Integrase_H2C2"/>
    <property type="match status" value="1"/>
</dbReference>
<dbReference type="PANTHER" id="PTHR37984">
    <property type="entry name" value="PROTEIN CBG26694"/>
    <property type="match status" value="1"/>
</dbReference>
<evidence type="ECO:0000256" key="1">
    <source>
        <dbReference type="ARBA" id="ARBA00022670"/>
    </source>
</evidence>
<feature type="region of interest" description="Disordered" evidence="9">
    <location>
        <begin position="168"/>
        <end position="190"/>
    </location>
</feature>
<dbReference type="Gene3D" id="3.30.70.270">
    <property type="match status" value="2"/>
</dbReference>
<feature type="compositionally biased region" description="Basic residues" evidence="9">
    <location>
        <begin position="1"/>
        <end position="10"/>
    </location>
</feature>
<keyword evidence="8" id="KW-0511">Multifunctional enzyme</keyword>
<organism evidence="11">
    <name type="scientific">Fagus sylvatica</name>
    <name type="common">Beechnut</name>
    <dbReference type="NCBI Taxonomy" id="28930"/>
    <lineage>
        <taxon>Eukaryota</taxon>
        <taxon>Viridiplantae</taxon>
        <taxon>Streptophyta</taxon>
        <taxon>Embryophyta</taxon>
        <taxon>Tracheophyta</taxon>
        <taxon>Spermatophyta</taxon>
        <taxon>Magnoliopsida</taxon>
        <taxon>eudicotyledons</taxon>
        <taxon>Gunneridae</taxon>
        <taxon>Pentapetalae</taxon>
        <taxon>rosids</taxon>
        <taxon>fabids</taxon>
        <taxon>Fagales</taxon>
        <taxon>Fagaceae</taxon>
        <taxon>Fagus</taxon>
    </lineage>
</organism>
<evidence type="ECO:0000256" key="7">
    <source>
        <dbReference type="ARBA" id="ARBA00022918"/>
    </source>
</evidence>
<gene>
    <name evidence="11" type="ORF">FSB_LOCUS46213</name>
</gene>
<evidence type="ECO:0000256" key="8">
    <source>
        <dbReference type="ARBA" id="ARBA00023268"/>
    </source>
</evidence>
<dbReference type="InterPro" id="IPR000477">
    <property type="entry name" value="RT_dom"/>
</dbReference>
<dbReference type="GO" id="GO:0006508">
    <property type="term" value="P:proteolysis"/>
    <property type="evidence" value="ECO:0007669"/>
    <property type="project" value="UniProtKB-KW"/>
</dbReference>
<dbReference type="Gene3D" id="2.40.70.10">
    <property type="entry name" value="Acid Proteases"/>
    <property type="match status" value="1"/>
</dbReference>
<dbReference type="AlphaFoldDB" id="A0A2N9I3D6"/>
<dbReference type="PROSITE" id="PS50878">
    <property type="entry name" value="RT_POL"/>
    <property type="match status" value="1"/>
</dbReference>
<evidence type="ECO:0000256" key="4">
    <source>
        <dbReference type="ARBA" id="ARBA00022722"/>
    </source>
</evidence>
<dbReference type="InterPro" id="IPR001878">
    <property type="entry name" value="Znf_CCHC"/>
</dbReference>
<evidence type="ECO:0000256" key="6">
    <source>
        <dbReference type="ARBA" id="ARBA00022801"/>
    </source>
</evidence>
<evidence type="ECO:0000256" key="5">
    <source>
        <dbReference type="ARBA" id="ARBA00022759"/>
    </source>
</evidence>
<feature type="domain" description="Reverse transcriptase" evidence="10">
    <location>
        <begin position="431"/>
        <end position="610"/>
    </location>
</feature>
<dbReference type="FunFam" id="3.30.70.270:FF:000020">
    <property type="entry name" value="Transposon Tf2-6 polyprotein-like Protein"/>
    <property type="match status" value="1"/>
</dbReference>
<dbReference type="Gene3D" id="1.10.340.70">
    <property type="match status" value="1"/>
</dbReference>
<dbReference type="PANTHER" id="PTHR37984:SF5">
    <property type="entry name" value="PROTEIN NYNRIN-LIKE"/>
    <property type="match status" value="1"/>
</dbReference>
<reference evidence="11" key="1">
    <citation type="submission" date="2018-02" db="EMBL/GenBank/DDBJ databases">
        <authorList>
            <person name="Cohen D.B."/>
            <person name="Kent A.D."/>
        </authorList>
    </citation>
    <scope>NUCLEOTIDE SEQUENCE</scope>
</reference>
<dbReference type="EMBL" id="OIVN01004602">
    <property type="protein sequence ID" value="SPD18331.1"/>
    <property type="molecule type" value="Genomic_DNA"/>
</dbReference>
<dbReference type="Gene3D" id="3.10.20.370">
    <property type="match status" value="1"/>
</dbReference>
<evidence type="ECO:0000256" key="9">
    <source>
        <dbReference type="SAM" id="MobiDB-lite"/>
    </source>
</evidence>
<feature type="region of interest" description="Disordered" evidence="9">
    <location>
        <begin position="1"/>
        <end position="31"/>
    </location>
</feature>
<dbReference type="SUPFAM" id="SSF56672">
    <property type="entry name" value="DNA/RNA polymerases"/>
    <property type="match status" value="1"/>
</dbReference>
<dbReference type="Pfam" id="PF00078">
    <property type="entry name" value="RVT_1"/>
    <property type="match status" value="1"/>
</dbReference>
<dbReference type="GO" id="GO:0008233">
    <property type="term" value="F:peptidase activity"/>
    <property type="evidence" value="ECO:0007669"/>
    <property type="project" value="UniProtKB-KW"/>
</dbReference>
<evidence type="ECO:0000256" key="3">
    <source>
        <dbReference type="ARBA" id="ARBA00022695"/>
    </source>
</evidence>
<dbReference type="FunFam" id="3.10.10.10:FF:000007">
    <property type="entry name" value="Retrovirus-related Pol polyprotein from transposon 17.6-like Protein"/>
    <property type="match status" value="1"/>
</dbReference>
<keyword evidence="2" id="KW-0808">Transferase</keyword>
<dbReference type="Pfam" id="PF17919">
    <property type="entry name" value="RT_RNaseH_2"/>
    <property type="match status" value="1"/>
</dbReference>
<dbReference type="InterPro" id="IPR041577">
    <property type="entry name" value="RT_RNaseH_2"/>
</dbReference>
<proteinExistence type="predicted"/>
<name>A0A2N9I3D6_FAGSY</name>
<evidence type="ECO:0000313" key="11">
    <source>
        <dbReference type="EMBL" id="SPD18331.1"/>
    </source>
</evidence>